<dbReference type="EMBL" id="CP000828">
    <property type="protein sequence ID" value="ABW30199.1"/>
    <property type="molecule type" value="Genomic_DNA"/>
</dbReference>
<organism evidence="1 2">
    <name type="scientific">Acaryochloris marina (strain MBIC 11017)</name>
    <dbReference type="NCBI Taxonomy" id="329726"/>
    <lineage>
        <taxon>Bacteria</taxon>
        <taxon>Bacillati</taxon>
        <taxon>Cyanobacteriota</taxon>
        <taxon>Cyanophyceae</taxon>
        <taxon>Acaryochloridales</taxon>
        <taxon>Acaryochloridaceae</taxon>
        <taxon>Acaryochloris</taxon>
    </lineage>
</organism>
<dbReference type="STRING" id="329726.AM1_5237"/>
<dbReference type="Gene3D" id="1.10.3670.10">
    <property type="entry name" value="Putative xylanase like domain"/>
    <property type="match status" value="1"/>
</dbReference>
<evidence type="ECO:0000313" key="1">
    <source>
        <dbReference type="EMBL" id="ABW30199.1"/>
    </source>
</evidence>
<dbReference type="KEGG" id="amr:AM1_5237"/>
<protein>
    <submittedName>
        <fullName evidence="1">Conserved domain protein</fullName>
    </submittedName>
</protein>
<gene>
    <name evidence="1" type="ordered locus">AM1_5237</name>
</gene>
<dbReference type="SUPFAM" id="SSF54001">
    <property type="entry name" value="Cysteine proteinases"/>
    <property type="match status" value="1"/>
</dbReference>
<dbReference type="InterPro" id="IPR038765">
    <property type="entry name" value="Papain-like_cys_pep_sf"/>
</dbReference>
<dbReference type="Pfam" id="PF07313">
    <property type="entry name" value="AmiA-like"/>
    <property type="match status" value="1"/>
</dbReference>
<proteinExistence type="predicted"/>
<dbReference type="AlphaFoldDB" id="B0C9Q1"/>
<dbReference type="Proteomes" id="UP000000268">
    <property type="component" value="Chromosome"/>
</dbReference>
<dbReference type="InterPro" id="IPR010846">
    <property type="entry name" value="AmiA-like"/>
</dbReference>
<accession>B0C9Q1</accession>
<sequence length="286" mass="31478">MGVVSLSFDLPIASVRSQPASQTATVQFPQADKNQLTQLLQQAPQLQQQPWPQLLQTLAAKFEGATYKGGLLDQSPKEELVLSLSQFDCVLFVETVLAIARTLTVENPSPQVFSNAVQTQRYRQGQMQGYCSRLHYFSDWIADNQRRGLVENITPALGGIPLNKSLNFMSQHRQSYPQLQNQANWQCIQAVETRLQALPLHYIPQAQIRKIESSLKPGDIIAVATAVPGLDVTHTGLVYQTPNQTKGLIHASPGGSVRIASDLATYVANVDQSIGIIVARPQNPQQ</sequence>
<reference evidence="1 2" key="1">
    <citation type="journal article" date="2008" name="Proc. Natl. Acad. Sci. U.S.A.">
        <title>Niche adaptation and genome expansion in the chlorophyll d-producing cyanobacterium Acaryochloris marina.</title>
        <authorList>
            <person name="Swingley W.D."/>
            <person name="Chen M."/>
            <person name="Cheung P.C."/>
            <person name="Conrad A.L."/>
            <person name="Dejesa L.C."/>
            <person name="Hao J."/>
            <person name="Honchak B.M."/>
            <person name="Karbach L.E."/>
            <person name="Kurdoglu A."/>
            <person name="Lahiri S."/>
            <person name="Mastrian S.D."/>
            <person name="Miyashita H."/>
            <person name="Page L."/>
            <person name="Ramakrishna P."/>
            <person name="Satoh S."/>
            <person name="Sattley W.M."/>
            <person name="Shimada Y."/>
            <person name="Taylor H.L."/>
            <person name="Tomo T."/>
            <person name="Tsuchiya T."/>
            <person name="Wang Z.T."/>
            <person name="Raymond J."/>
            <person name="Mimuro M."/>
            <person name="Blankenship R.E."/>
            <person name="Touchman J.W."/>
        </authorList>
    </citation>
    <scope>NUCLEOTIDE SEQUENCE [LARGE SCALE GENOMIC DNA]</scope>
    <source>
        <strain evidence="2">MBIC 11017</strain>
    </source>
</reference>
<dbReference type="HOGENOM" id="CLU_065574_0_1_3"/>
<dbReference type="OrthoDB" id="557162at2"/>
<dbReference type="Gene3D" id="2.30.260.10">
    <property type="entry name" value="putative xylanase like domain"/>
    <property type="match status" value="1"/>
</dbReference>
<name>B0C9Q1_ACAM1</name>
<dbReference type="eggNOG" id="COG0657">
    <property type="taxonomic scope" value="Bacteria"/>
</dbReference>
<keyword evidence="2" id="KW-1185">Reference proteome</keyword>
<evidence type="ECO:0000313" key="2">
    <source>
        <dbReference type="Proteomes" id="UP000000268"/>
    </source>
</evidence>